<feature type="domain" description="SbsA Ig-like" evidence="3">
    <location>
        <begin position="574"/>
        <end position="700"/>
    </location>
</feature>
<keyword evidence="6" id="KW-1185">Reference proteome</keyword>
<organism evidence="5 6">
    <name type="scientific">Leptospira fletcheri</name>
    <dbReference type="NCBI Taxonomy" id="2484981"/>
    <lineage>
        <taxon>Bacteria</taxon>
        <taxon>Pseudomonadati</taxon>
        <taxon>Spirochaetota</taxon>
        <taxon>Spirochaetia</taxon>
        <taxon>Leptospirales</taxon>
        <taxon>Leptospiraceae</taxon>
        <taxon>Leptospira</taxon>
    </lineage>
</organism>
<accession>A0A4R9GKK2</accession>
<keyword evidence="1" id="KW-0732">Signal</keyword>
<evidence type="ECO:0000259" key="3">
    <source>
        <dbReference type="Pfam" id="PF13205"/>
    </source>
</evidence>
<protein>
    <submittedName>
        <fullName evidence="5">DUF1566 domain-containing protein</fullName>
    </submittedName>
</protein>
<feature type="domain" description="GH29D-like beta-sandwich" evidence="4">
    <location>
        <begin position="382"/>
        <end position="458"/>
    </location>
</feature>
<proteinExistence type="predicted"/>
<dbReference type="Proteomes" id="UP000298458">
    <property type="component" value="Unassembled WGS sequence"/>
</dbReference>
<comment type="caution">
    <text evidence="5">The sequence shown here is derived from an EMBL/GenBank/DDBJ whole genome shotgun (WGS) entry which is preliminary data.</text>
</comment>
<dbReference type="InterPro" id="IPR059177">
    <property type="entry name" value="GH29D-like_dom"/>
</dbReference>
<dbReference type="Pfam" id="PF13290">
    <property type="entry name" value="CHB_HEX_C_1"/>
    <property type="match status" value="1"/>
</dbReference>
<dbReference type="PROSITE" id="PS51257">
    <property type="entry name" value="PROKAR_LIPOPROTEIN"/>
    <property type="match status" value="1"/>
</dbReference>
<gene>
    <name evidence="5" type="ORF">EHO60_03230</name>
</gene>
<evidence type="ECO:0000259" key="2">
    <source>
        <dbReference type="Pfam" id="PF07603"/>
    </source>
</evidence>
<dbReference type="EMBL" id="RQET01000003">
    <property type="protein sequence ID" value="TGK12900.1"/>
    <property type="molecule type" value="Genomic_DNA"/>
</dbReference>
<dbReference type="OrthoDB" id="343463at2"/>
<evidence type="ECO:0000313" key="5">
    <source>
        <dbReference type="EMBL" id="TGK12900.1"/>
    </source>
</evidence>
<dbReference type="Pfam" id="PF07603">
    <property type="entry name" value="Lcl_C"/>
    <property type="match status" value="2"/>
</dbReference>
<dbReference type="PANTHER" id="PTHR35812:SF1">
    <property type="entry name" value="LIPOPROTEIN"/>
    <property type="match status" value="1"/>
</dbReference>
<evidence type="ECO:0000256" key="1">
    <source>
        <dbReference type="ARBA" id="ARBA00022729"/>
    </source>
</evidence>
<dbReference type="AlphaFoldDB" id="A0A4R9GKK2"/>
<dbReference type="Pfam" id="PF13205">
    <property type="entry name" value="Big_5"/>
    <property type="match status" value="1"/>
</dbReference>
<reference evidence="5" key="1">
    <citation type="journal article" date="2019" name="PLoS Negl. Trop. Dis.">
        <title>Revisiting the worldwide diversity of Leptospira species in the environment.</title>
        <authorList>
            <person name="Vincent A.T."/>
            <person name="Schiettekatte O."/>
            <person name="Bourhy P."/>
            <person name="Veyrier F.J."/>
            <person name="Picardeau M."/>
        </authorList>
    </citation>
    <scope>NUCLEOTIDE SEQUENCE [LARGE SCALE GENOMIC DNA]</scope>
    <source>
        <strain evidence="5">SSW15</strain>
    </source>
</reference>
<sequence>MFREISIKEVSPNLSVHRILWRFLNFVFAIFVSCSCKPSSDIHSSIVSLLSLLAKGSAFSSPLAVGQSFDLNGGVSPQVLGTVVDPSNAGTAVGISLQGAGGIPVLIFLYNASGNPFAVDVNGDGNPDYFLCNTSGTITLKTGISCSGNQVLVIPGSGYDTNGDGVADNTILASILADTTVPTSAIFPVAGAYGGPQSITVMCADNVAPGNIIYTTDGSIPSFTPLVGNVTDPPNATFTVGGSGDGSYTVRYFCRDMAGNSGVVQLAVYQINHNIPNISITTPLSSPYISVNSGAMNSASYSWQSNQSGSYTVRQNATGCSDGTIIESGTVAANSAINSSILASQLAAGLNSIYICVTAGLTGQFMFNISRDDVSPSVSPTPGGGTFGTAPQNIALGCVDSSSCTVVYTTDGTVPAINSLTGVVTNGTVYTSAPVSLGAGATTLKYIGRDGAGNLSSVNSASYTINTTVATITINAYVPASRSINASVSSTVEIDWQSNSPGFYKIFIGSASTCTSGVQATGTNIGGTVSANSQIASVLDNSNFTNGQNTVLICVANASLSPQYGFLSATITKDNIPPTLSSSIPSNLGLSISSSPARITMVFSESMNPSKIGSTSSNDCSTSNSTTLVETDIFDGAGYNCTDVTATFTWLDVNYTKLQADLSWVNFPENTNIQWIVPSGLLQDVAGNPIASNLKLSFTTGLNPANKFVVLQTGQSACWDSSGNPIPCSGTGQDGQYLSKTARNYSGPTKVNTGDYITKDLVTGLTWKTCALGYEVKTGTPNTCVQNTTKIDPWPIYNNNSQTPALFSAVNACAKYLPANYGGISAWRLPTQAELATLPKYGSSALPAIDTAAFYDAPSGQGGSYWVNFWTATSYFPNPYYSWITSLADGSQSNYIKPNQNGIMCVSSAGTSASQPSYTNNGDGTITDNVTGLIWEQCTDGLSGSNCSAGTATQYTWQAALNRCNTLSLASKSWRLPNVNELRSISDYSKKNPAINSTYFPGTLSAYYWSSTSYTQSPSNAWYVYMNDGLVNPFASKSSKYYVRCVSN</sequence>
<feature type="domain" description="Lcl C-terminal" evidence="2">
    <location>
        <begin position="757"/>
        <end position="906"/>
    </location>
</feature>
<evidence type="ECO:0000259" key="4">
    <source>
        <dbReference type="Pfam" id="PF13290"/>
    </source>
</evidence>
<name>A0A4R9GKK2_9LEPT</name>
<dbReference type="InterPro" id="IPR011460">
    <property type="entry name" value="Lcl_C"/>
</dbReference>
<dbReference type="InterPro" id="IPR032812">
    <property type="entry name" value="SbsA_Ig"/>
</dbReference>
<dbReference type="PANTHER" id="PTHR35812">
    <property type="entry name" value="LIPOPROTEIN"/>
    <property type="match status" value="1"/>
</dbReference>
<feature type="domain" description="Lcl C-terminal" evidence="2">
    <location>
        <begin position="924"/>
        <end position="1046"/>
    </location>
</feature>
<evidence type="ECO:0000313" key="6">
    <source>
        <dbReference type="Proteomes" id="UP000298458"/>
    </source>
</evidence>